<dbReference type="SUPFAM" id="SSF50685">
    <property type="entry name" value="Barwin-like endoglucanases"/>
    <property type="match status" value="1"/>
</dbReference>
<dbReference type="Gene3D" id="2.40.40.10">
    <property type="entry name" value="RlpA-like domain"/>
    <property type="match status" value="1"/>
</dbReference>
<name>A0AAD2Q6H4_9AGAR</name>
<evidence type="ECO:0000259" key="2">
    <source>
        <dbReference type="PROSITE" id="PS50842"/>
    </source>
</evidence>
<keyword evidence="1" id="KW-0732">Signal</keyword>
<protein>
    <recommendedName>
        <fullName evidence="2">Expansin-like EG45 domain-containing protein</fullName>
    </recommendedName>
</protein>
<evidence type="ECO:0000256" key="1">
    <source>
        <dbReference type="SAM" id="SignalP"/>
    </source>
</evidence>
<evidence type="ECO:0000313" key="4">
    <source>
        <dbReference type="Proteomes" id="UP001295794"/>
    </source>
</evidence>
<dbReference type="Proteomes" id="UP001295794">
    <property type="component" value="Unassembled WGS sequence"/>
</dbReference>
<sequence>MLFQFIILFFIPLVRTTSDWITYPANGTATMTHYTMAQGYIASCGCTGDSTKYPTAAMSQMAYGSSTAYGPACGKCFKLTLLNTYTPDPPFFPAVSKSVIVKVTDLCPYLKDGWCGGMVDKTNPGGQYINFDLVWPSSAIPNDFFPSNVSFYGYSDFGVWNVSYQTVDCLEDWAGRQQQSALGSVASLGDSGCCPANPGPNSTCPSFSDDNAIPPNTATSLGHKLTVPIVLLTVLVAVLVV</sequence>
<comment type="caution">
    <text evidence="3">The sequence shown here is derived from an EMBL/GenBank/DDBJ whole genome shotgun (WGS) entry which is preliminary data.</text>
</comment>
<keyword evidence="4" id="KW-1185">Reference proteome</keyword>
<dbReference type="CDD" id="cd22278">
    <property type="entry name" value="DPBB_GH45_endoglucanase"/>
    <property type="match status" value="1"/>
</dbReference>
<evidence type="ECO:0000313" key="3">
    <source>
        <dbReference type="EMBL" id="CAK5281603.1"/>
    </source>
</evidence>
<feature type="domain" description="Expansin-like EG45" evidence="2">
    <location>
        <begin position="41"/>
        <end position="169"/>
    </location>
</feature>
<reference evidence="3" key="1">
    <citation type="submission" date="2023-11" db="EMBL/GenBank/DDBJ databases">
        <authorList>
            <person name="De Vega J J."/>
            <person name="De Vega J J."/>
        </authorList>
    </citation>
    <scope>NUCLEOTIDE SEQUENCE</scope>
</reference>
<accession>A0AAD2Q6H4</accession>
<dbReference type="InterPro" id="IPR007112">
    <property type="entry name" value="Expansin/allergen_DPBB_dom"/>
</dbReference>
<dbReference type="AlphaFoldDB" id="A0AAD2Q6H4"/>
<gene>
    <name evidence="3" type="ORF">MYCIT1_LOCUS32818</name>
</gene>
<dbReference type="EMBL" id="CAVNYO010000444">
    <property type="protein sequence ID" value="CAK5281603.1"/>
    <property type="molecule type" value="Genomic_DNA"/>
</dbReference>
<dbReference type="Pfam" id="PF22514">
    <property type="entry name" value="EXPB1_D1"/>
    <property type="match status" value="1"/>
</dbReference>
<proteinExistence type="predicted"/>
<dbReference type="PROSITE" id="PS50842">
    <property type="entry name" value="EXPANSIN_EG45"/>
    <property type="match status" value="1"/>
</dbReference>
<feature type="chain" id="PRO_5042271527" description="Expansin-like EG45 domain-containing protein" evidence="1">
    <location>
        <begin position="17"/>
        <end position="241"/>
    </location>
</feature>
<dbReference type="InterPro" id="IPR036908">
    <property type="entry name" value="RlpA-like_sf"/>
</dbReference>
<organism evidence="3 4">
    <name type="scientific">Mycena citricolor</name>
    <dbReference type="NCBI Taxonomy" id="2018698"/>
    <lineage>
        <taxon>Eukaryota</taxon>
        <taxon>Fungi</taxon>
        <taxon>Dikarya</taxon>
        <taxon>Basidiomycota</taxon>
        <taxon>Agaricomycotina</taxon>
        <taxon>Agaricomycetes</taxon>
        <taxon>Agaricomycetidae</taxon>
        <taxon>Agaricales</taxon>
        <taxon>Marasmiineae</taxon>
        <taxon>Mycenaceae</taxon>
        <taxon>Mycena</taxon>
    </lineage>
</organism>
<feature type="signal peptide" evidence="1">
    <location>
        <begin position="1"/>
        <end position="16"/>
    </location>
</feature>